<dbReference type="PANTHER" id="PTHR43734">
    <property type="entry name" value="PHYTOENE DESATURASE"/>
    <property type="match status" value="1"/>
</dbReference>
<dbReference type="EMBL" id="VSSQ01006599">
    <property type="protein sequence ID" value="MPM33243.1"/>
    <property type="molecule type" value="Genomic_DNA"/>
</dbReference>
<name>A0A644Z3B9_9ZZZZ</name>
<evidence type="ECO:0000256" key="2">
    <source>
        <dbReference type="ARBA" id="ARBA00022746"/>
    </source>
</evidence>
<evidence type="ECO:0000256" key="3">
    <source>
        <dbReference type="ARBA" id="ARBA00023002"/>
    </source>
</evidence>
<comment type="pathway">
    <text evidence="1">Carotenoid biosynthesis.</text>
</comment>
<dbReference type="Pfam" id="PF01593">
    <property type="entry name" value="Amino_oxidase"/>
    <property type="match status" value="1"/>
</dbReference>
<dbReference type="PRINTS" id="PR00419">
    <property type="entry name" value="ADXRDTASE"/>
</dbReference>
<dbReference type="NCBIfam" id="NF042421">
    <property type="entry name" value="hydcarot_desat_CrtD"/>
    <property type="match status" value="1"/>
</dbReference>
<dbReference type="GO" id="GO:0102223">
    <property type="term" value="F:4,4'-diapophytoene desaturase (4,4'-diaponeurosporene-forming)"/>
    <property type="evidence" value="ECO:0007669"/>
    <property type="project" value="UniProtKB-EC"/>
</dbReference>
<reference evidence="5" key="1">
    <citation type="submission" date="2019-08" db="EMBL/GenBank/DDBJ databases">
        <authorList>
            <person name="Kucharzyk K."/>
            <person name="Murdoch R.W."/>
            <person name="Higgins S."/>
            <person name="Loffler F."/>
        </authorList>
    </citation>
    <scope>NUCLEOTIDE SEQUENCE</scope>
</reference>
<comment type="caution">
    <text evidence="5">The sequence shown here is derived from an EMBL/GenBank/DDBJ whole genome shotgun (WGS) entry which is preliminary data.</text>
</comment>
<keyword evidence="2" id="KW-0125">Carotenoid biosynthesis</keyword>
<evidence type="ECO:0000259" key="4">
    <source>
        <dbReference type="Pfam" id="PF01593"/>
    </source>
</evidence>
<protein>
    <submittedName>
        <fullName evidence="5">Dehydrosqualene desaturase</fullName>
        <ecNumber evidence="5">1.3.8.2</ecNumber>
    </submittedName>
</protein>
<organism evidence="5">
    <name type="scientific">bioreactor metagenome</name>
    <dbReference type="NCBI Taxonomy" id="1076179"/>
    <lineage>
        <taxon>unclassified sequences</taxon>
        <taxon>metagenomes</taxon>
        <taxon>ecological metagenomes</taxon>
    </lineage>
</organism>
<dbReference type="InterPro" id="IPR054840">
    <property type="entry name" value="hydcarot_desat_CrtD"/>
</dbReference>
<accession>A0A644Z3B9</accession>
<dbReference type="NCBIfam" id="TIGR02734">
    <property type="entry name" value="crtI_fam"/>
    <property type="match status" value="1"/>
</dbReference>
<feature type="domain" description="Amine oxidase" evidence="4">
    <location>
        <begin position="10"/>
        <end position="296"/>
    </location>
</feature>
<keyword evidence="3 5" id="KW-0560">Oxidoreductase</keyword>
<dbReference type="AlphaFoldDB" id="A0A644Z3B9"/>
<evidence type="ECO:0000256" key="1">
    <source>
        <dbReference type="ARBA" id="ARBA00004829"/>
    </source>
</evidence>
<dbReference type="Gene3D" id="3.50.50.60">
    <property type="entry name" value="FAD/NAD(P)-binding domain"/>
    <property type="match status" value="2"/>
</dbReference>
<evidence type="ECO:0000313" key="5">
    <source>
        <dbReference type="EMBL" id="MPM33243.1"/>
    </source>
</evidence>
<gene>
    <name evidence="5" type="primary">crtN_5</name>
    <name evidence="5" type="ORF">SDC9_79812</name>
</gene>
<sequence>MKIAVIGAGIGGLASSVRLASRGHEVTVFEKNSLPGGKISEIREKGFRFDTGPSLFTLPQLIDDLFAIAGEKREDYIDWFKLESSCKYFFSNGKKLTFYDDLQKLENEIKRNSFEQFPNVKRRLDDSERLYNLTSNLFIFNDFHKFSNFIKPENKKILSALKDLKFGKTMHSVNEDEFLDRNIVQLFDRYATYNGSDPYRAPATLNMIAHLEHNIGTYFPQGGIYQIADALYRLAMKKGVTFEFDSEVENISLRGKRVTGVRVKGEDRVFDRVVCDADVNYVASKLVKHPLEKRLKRAELSTSALIFYWGINRKYDILDVHNVIFSGDYASEFKLLFERKILSFDPTIYIFVSSKAVPADAPDGCENWFVMLNAPIDSGQNWSTFINQSRAVVIKKINATLGIDLEKHIVVEKIATPKTIEKNTNSLHGALYGSASNSAFSAFLRHPNRVSGLKNIFFVGGSVHPGGGIPLCLASAAIVDKEFK</sequence>
<dbReference type="EC" id="1.3.8.2" evidence="5"/>
<dbReference type="InterPro" id="IPR036188">
    <property type="entry name" value="FAD/NAD-bd_sf"/>
</dbReference>
<dbReference type="InterPro" id="IPR002937">
    <property type="entry name" value="Amino_oxidase"/>
</dbReference>
<dbReference type="GO" id="GO:0016117">
    <property type="term" value="P:carotenoid biosynthetic process"/>
    <property type="evidence" value="ECO:0007669"/>
    <property type="project" value="UniProtKB-KW"/>
</dbReference>
<dbReference type="SUPFAM" id="SSF51905">
    <property type="entry name" value="FAD/NAD(P)-binding domain"/>
    <property type="match status" value="1"/>
</dbReference>
<dbReference type="PANTHER" id="PTHR43734:SF7">
    <property type="entry name" value="4,4'-DIAPONEUROSPORENE OXYGENASE"/>
    <property type="match status" value="1"/>
</dbReference>
<dbReference type="InterPro" id="IPR014105">
    <property type="entry name" value="Carotenoid/retinoid_OxRdtase"/>
</dbReference>
<proteinExistence type="predicted"/>